<comment type="caution">
    <text evidence="7">The sequence shown here is derived from an EMBL/GenBank/DDBJ whole genome shotgun (WGS) entry which is preliminary data.</text>
</comment>
<keyword evidence="1" id="KW-0805">Transcription regulation</keyword>
<evidence type="ECO:0000256" key="3">
    <source>
        <dbReference type="ARBA" id="ARBA00023163"/>
    </source>
</evidence>
<reference evidence="7" key="2">
    <citation type="submission" date="2020-09" db="EMBL/GenBank/DDBJ databases">
        <authorList>
            <person name="Sun Q."/>
            <person name="Zhou Y."/>
        </authorList>
    </citation>
    <scope>NUCLEOTIDE SEQUENCE</scope>
    <source>
        <strain evidence="7">CGMCC 1.15371</strain>
    </source>
</reference>
<name>A0A8J2YF13_9BACL</name>
<dbReference type="PANTHER" id="PTHR47506:SF3">
    <property type="entry name" value="HTH-TYPE TRANSCRIPTIONAL REGULATOR LMRA"/>
    <property type="match status" value="1"/>
</dbReference>
<feature type="DNA-binding region" description="H-T-H motif" evidence="4">
    <location>
        <begin position="44"/>
        <end position="63"/>
    </location>
</feature>
<sequence>MAMEKQVENKKNERRLTKKGKETRARIIAAAAQLMFERGVSGTSVEDVQNEAKVSASQLYHYFKEKRELVKAVIVYQTEQVLNAQEPFLSHLDSMEALKSWRDAIVQLQIERQCQGGCPIGSLASELSDTEPEARTELAAGFMKWEQSIRNGLQTMHARGELQAEAKPDDLALALLTALQGGLLLTQVYKETRPLKAGLDAMLAHIGTFTI</sequence>
<keyword evidence="2 4" id="KW-0238">DNA-binding</keyword>
<dbReference type="InterPro" id="IPR036271">
    <property type="entry name" value="Tet_transcr_reg_TetR-rel_C_sf"/>
</dbReference>
<proteinExistence type="predicted"/>
<dbReference type="Pfam" id="PF16925">
    <property type="entry name" value="TetR_C_13"/>
    <property type="match status" value="1"/>
</dbReference>
<evidence type="ECO:0000313" key="8">
    <source>
        <dbReference type="Proteomes" id="UP000628775"/>
    </source>
</evidence>
<dbReference type="GO" id="GO:0003677">
    <property type="term" value="F:DNA binding"/>
    <property type="evidence" value="ECO:0007669"/>
    <property type="project" value="UniProtKB-UniRule"/>
</dbReference>
<feature type="domain" description="HTH tetR-type" evidence="6">
    <location>
        <begin position="21"/>
        <end position="81"/>
    </location>
</feature>
<dbReference type="SUPFAM" id="SSF46689">
    <property type="entry name" value="Homeodomain-like"/>
    <property type="match status" value="1"/>
</dbReference>
<evidence type="ECO:0000259" key="6">
    <source>
        <dbReference type="PROSITE" id="PS50977"/>
    </source>
</evidence>
<evidence type="ECO:0000256" key="4">
    <source>
        <dbReference type="PROSITE-ProRule" id="PRU00335"/>
    </source>
</evidence>
<evidence type="ECO:0000256" key="2">
    <source>
        <dbReference type="ARBA" id="ARBA00023125"/>
    </source>
</evidence>
<keyword evidence="3" id="KW-0804">Transcription</keyword>
<feature type="region of interest" description="Disordered" evidence="5">
    <location>
        <begin position="1"/>
        <end position="20"/>
    </location>
</feature>
<dbReference type="Proteomes" id="UP000628775">
    <property type="component" value="Unassembled WGS sequence"/>
</dbReference>
<dbReference type="EMBL" id="BMIR01000001">
    <property type="protein sequence ID" value="GGE30233.1"/>
    <property type="molecule type" value="Genomic_DNA"/>
</dbReference>
<organism evidence="7 8">
    <name type="scientific">Pullulanibacillus camelliae</name>
    <dbReference type="NCBI Taxonomy" id="1707096"/>
    <lineage>
        <taxon>Bacteria</taxon>
        <taxon>Bacillati</taxon>
        <taxon>Bacillota</taxon>
        <taxon>Bacilli</taxon>
        <taxon>Bacillales</taxon>
        <taxon>Sporolactobacillaceae</taxon>
        <taxon>Pullulanibacillus</taxon>
    </lineage>
</organism>
<keyword evidence="8" id="KW-1185">Reference proteome</keyword>
<dbReference type="InterPro" id="IPR009057">
    <property type="entry name" value="Homeodomain-like_sf"/>
</dbReference>
<dbReference type="AlphaFoldDB" id="A0A8J2YF13"/>
<evidence type="ECO:0000256" key="5">
    <source>
        <dbReference type="SAM" id="MobiDB-lite"/>
    </source>
</evidence>
<dbReference type="InterPro" id="IPR001647">
    <property type="entry name" value="HTH_TetR"/>
</dbReference>
<dbReference type="Pfam" id="PF00440">
    <property type="entry name" value="TetR_N"/>
    <property type="match status" value="1"/>
</dbReference>
<dbReference type="PROSITE" id="PS50977">
    <property type="entry name" value="HTH_TETR_2"/>
    <property type="match status" value="1"/>
</dbReference>
<dbReference type="PRINTS" id="PR00455">
    <property type="entry name" value="HTHTETR"/>
</dbReference>
<dbReference type="SUPFAM" id="SSF48498">
    <property type="entry name" value="Tetracyclin repressor-like, C-terminal domain"/>
    <property type="match status" value="1"/>
</dbReference>
<evidence type="ECO:0000256" key="1">
    <source>
        <dbReference type="ARBA" id="ARBA00023015"/>
    </source>
</evidence>
<dbReference type="Gene3D" id="1.10.357.10">
    <property type="entry name" value="Tetracycline Repressor, domain 2"/>
    <property type="match status" value="1"/>
</dbReference>
<reference evidence="7" key="1">
    <citation type="journal article" date="2014" name="Int. J. Syst. Evol. Microbiol.">
        <title>Complete genome sequence of Corynebacterium casei LMG S-19264T (=DSM 44701T), isolated from a smear-ripened cheese.</title>
        <authorList>
            <consortium name="US DOE Joint Genome Institute (JGI-PGF)"/>
            <person name="Walter F."/>
            <person name="Albersmeier A."/>
            <person name="Kalinowski J."/>
            <person name="Ruckert C."/>
        </authorList>
    </citation>
    <scope>NUCLEOTIDE SEQUENCE</scope>
    <source>
        <strain evidence="7">CGMCC 1.15371</strain>
    </source>
</reference>
<gene>
    <name evidence="7" type="ORF">GCM10011391_06030</name>
</gene>
<protein>
    <submittedName>
        <fullName evidence="7">Transcriptional regulator</fullName>
    </submittedName>
</protein>
<dbReference type="InterPro" id="IPR011075">
    <property type="entry name" value="TetR_C"/>
</dbReference>
<evidence type="ECO:0000313" key="7">
    <source>
        <dbReference type="EMBL" id="GGE30233.1"/>
    </source>
</evidence>
<dbReference type="PANTHER" id="PTHR47506">
    <property type="entry name" value="TRANSCRIPTIONAL REGULATORY PROTEIN"/>
    <property type="match status" value="1"/>
</dbReference>
<accession>A0A8J2YF13</accession>